<dbReference type="PANTHER" id="PTHR13891:SF1">
    <property type="entry name" value="CYTOCHROME C OXIDASE ASSEMBLY FACTOR 7"/>
    <property type="match status" value="1"/>
</dbReference>
<dbReference type="STRING" id="52.CMC5_071010"/>
<accession>A0A0K1EQH0</accession>
<reference evidence="5 6" key="1">
    <citation type="submission" date="2015-07" db="EMBL/GenBank/DDBJ databases">
        <title>Genome analysis of myxobacterium Chondromyces crocatus Cm c5 reveals a high potential for natural compound synthesis and the genetic basis for the loss of fruiting body formation.</title>
        <authorList>
            <person name="Zaburannyi N."/>
            <person name="Bunk B."/>
            <person name="Maier J."/>
            <person name="Overmann J."/>
            <person name="Mueller R."/>
        </authorList>
    </citation>
    <scope>NUCLEOTIDE SEQUENCE [LARGE SCALE GENOMIC DNA]</scope>
    <source>
        <strain evidence="5 6">Cm c5</strain>
    </source>
</reference>
<keyword evidence="4" id="KW-0732">Signal</keyword>
<feature type="chain" id="PRO_5039894612" evidence="4">
    <location>
        <begin position="21"/>
        <end position="605"/>
    </location>
</feature>
<comment type="similarity">
    <text evidence="1">Belongs to the hcp beta-lactamase family.</text>
</comment>
<feature type="region of interest" description="Disordered" evidence="3">
    <location>
        <begin position="205"/>
        <end position="240"/>
    </location>
</feature>
<feature type="signal peptide" evidence="4">
    <location>
        <begin position="1"/>
        <end position="20"/>
    </location>
</feature>
<evidence type="ECO:0000313" key="5">
    <source>
        <dbReference type="EMBL" id="AKT42873.1"/>
    </source>
</evidence>
<evidence type="ECO:0000313" key="6">
    <source>
        <dbReference type="Proteomes" id="UP000067626"/>
    </source>
</evidence>
<dbReference type="Pfam" id="PF08238">
    <property type="entry name" value="Sel1"/>
    <property type="match status" value="5"/>
</dbReference>
<organism evidence="5 6">
    <name type="scientific">Chondromyces crocatus</name>
    <dbReference type="NCBI Taxonomy" id="52"/>
    <lineage>
        <taxon>Bacteria</taxon>
        <taxon>Pseudomonadati</taxon>
        <taxon>Myxococcota</taxon>
        <taxon>Polyangia</taxon>
        <taxon>Polyangiales</taxon>
        <taxon>Polyangiaceae</taxon>
        <taxon>Chondromyces</taxon>
    </lineage>
</organism>
<dbReference type="SUPFAM" id="SSF81901">
    <property type="entry name" value="HCP-like"/>
    <property type="match status" value="2"/>
</dbReference>
<evidence type="ECO:0000256" key="3">
    <source>
        <dbReference type="SAM" id="MobiDB-lite"/>
    </source>
</evidence>
<dbReference type="InterPro" id="IPR011990">
    <property type="entry name" value="TPR-like_helical_dom_sf"/>
</dbReference>
<dbReference type="KEGG" id="ccro:CMC5_071010"/>
<evidence type="ECO:0000256" key="1">
    <source>
        <dbReference type="ARBA" id="ARBA00008486"/>
    </source>
</evidence>
<sequence>MRTRGALFGFSLVLSLPALSGCGAGAPAEAIRPTAPTSSEALGEAECRDVSEGGEPLVVDWKPDQRGELELAMGEGVAVVAYSCDGIKLLKDCRIDGSYGFLGMTRKEQVVRLQNADELRANLPLSGASLGGELARGSSLDIAMIMIGRAKTTWSAPTEADLQGEGKACAGATHFVRSATLGAFAVDTGSNAKVRAAAEIFGAGASGGSTSDKQVQSKEGDLKDCAKASPKDGSPPSQCGAPIRLVLQPIVKKSDAAPAETAQAPAEVASTEPTCPKGLVLADGKCMAAASAPAYQCEAKNAEECKSQCAKKHPGSCATLGALYMNGQGIERDPARAAEASKTACDGGEAAGCTQLGILTAEGTGVTKDVAASLQLFEKACNAAEAIGCGRLGRAYLTGDGVTADPARAATLLTQGCEGGDDRSCAAAAPLYASGKGVQADEARAAAFYKRACDGADAASCDALGQMHETGRGASKNPILASMLYQRGCIRGHGDACANQGRLELAKPGGNADAARRAFQQACTWRSAVGCAVLKAVYGENRPVMPDVAQQQALRKSCDSGNTRDCATLGVLSVASGNKAGGKIDLDRACTRGDAWACSVAKQLK</sequence>
<proteinExistence type="inferred from homology"/>
<feature type="compositionally biased region" description="Basic and acidic residues" evidence="3">
    <location>
        <begin position="215"/>
        <end position="230"/>
    </location>
</feature>
<dbReference type="SMART" id="SM00671">
    <property type="entry name" value="SEL1"/>
    <property type="match status" value="5"/>
</dbReference>
<dbReference type="InterPro" id="IPR006597">
    <property type="entry name" value="Sel1-like"/>
</dbReference>
<dbReference type="PROSITE" id="PS51257">
    <property type="entry name" value="PROKAR_LIPOPROTEIN"/>
    <property type="match status" value="1"/>
</dbReference>
<dbReference type="InterPro" id="IPR040239">
    <property type="entry name" value="HcpB-like"/>
</dbReference>
<gene>
    <name evidence="5" type="ORF">CMC5_071010</name>
</gene>
<dbReference type="EMBL" id="CP012159">
    <property type="protein sequence ID" value="AKT42873.1"/>
    <property type="molecule type" value="Genomic_DNA"/>
</dbReference>
<dbReference type="PANTHER" id="PTHR13891">
    <property type="entry name" value="CYTOCHROME C OXIDASE ASSEMBLY FACTOR 7"/>
    <property type="match status" value="1"/>
</dbReference>
<keyword evidence="2" id="KW-0677">Repeat</keyword>
<protein>
    <submittedName>
        <fullName evidence="5">Uncharacterized protein</fullName>
    </submittedName>
</protein>
<dbReference type="AlphaFoldDB" id="A0A0K1EQH0"/>
<evidence type="ECO:0000256" key="2">
    <source>
        <dbReference type="ARBA" id="ARBA00022737"/>
    </source>
</evidence>
<keyword evidence="6" id="KW-1185">Reference proteome</keyword>
<dbReference type="Gene3D" id="1.25.40.10">
    <property type="entry name" value="Tetratricopeptide repeat domain"/>
    <property type="match status" value="1"/>
</dbReference>
<dbReference type="Proteomes" id="UP000067626">
    <property type="component" value="Chromosome"/>
</dbReference>
<dbReference type="OrthoDB" id="5483576at2"/>
<dbReference type="RefSeq" id="WP_050434431.1">
    <property type="nucleotide sequence ID" value="NZ_CP012159.1"/>
</dbReference>
<name>A0A0K1EQH0_CHOCO</name>
<evidence type="ECO:0000256" key="4">
    <source>
        <dbReference type="SAM" id="SignalP"/>
    </source>
</evidence>